<evidence type="ECO:0000313" key="12">
    <source>
        <dbReference type="Proteomes" id="UP000095023"/>
    </source>
</evidence>
<dbReference type="NCBIfam" id="TIGR01514">
    <property type="entry name" value="NAPRTase"/>
    <property type="match status" value="1"/>
</dbReference>
<dbReference type="AlphaFoldDB" id="A0A1E4TFR2"/>
<dbReference type="PIRSF" id="PIRSF000484">
    <property type="entry name" value="NAPRT"/>
    <property type="match status" value="1"/>
</dbReference>
<dbReference type="InterPro" id="IPR006406">
    <property type="entry name" value="Nic_PRibTrfase"/>
</dbReference>
<dbReference type="Pfam" id="PF17767">
    <property type="entry name" value="NAPRTase_N"/>
    <property type="match status" value="1"/>
</dbReference>
<dbReference type="UniPathway" id="UPA00253">
    <property type="reaction ID" value="UER00457"/>
</dbReference>
<proteinExistence type="inferred from homology"/>
<comment type="similarity">
    <text evidence="2 8">Belongs to the NAPRTase family.</text>
</comment>
<feature type="domain" description="Nicotinate/nicotinamide phosphoribosyltransferase" evidence="9">
    <location>
        <begin position="166"/>
        <end position="410"/>
    </location>
</feature>
<keyword evidence="5 8" id="KW-0436">Ligase</keyword>
<dbReference type="GO" id="GO:0031509">
    <property type="term" value="P:subtelomeric heterochromatin formation"/>
    <property type="evidence" value="ECO:0007669"/>
    <property type="project" value="EnsemblFungi"/>
</dbReference>
<comment type="pathway">
    <text evidence="1 8">Cofactor biosynthesis; NAD(+) biosynthesis; nicotinate D-ribonucleotide from nicotinate: step 1/1.</text>
</comment>
<evidence type="ECO:0000256" key="1">
    <source>
        <dbReference type="ARBA" id="ARBA00004952"/>
    </source>
</evidence>
<dbReference type="PANTHER" id="PTHR11098">
    <property type="entry name" value="NICOTINATE PHOSPHORIBOSYLTRANSFERASE"/>
    <property type="match status" value="1"/>
</dbReference>
<dbReference type="EMBL" id="KV453842">
    <property type="protein sequence ID" value="ODV90604.1"/>
    <property type="molecule type" value="Genomic_DNA"/>
</dbReference>
<dbReference type="GO" id="GO:0004516">
    <property type="term" value="F:nicotinate phosphoribosyltransferase activity"/>
    <property type="evidence" value="ECO:0007669"/>
    <property type="project" value="UniProtKB-UniRule"/>
</dbReference>
<dbReference type="InterPro" id="IPR040727">
    <property type="entry name" value="NAPRTase_N"/>
</dbReference>
<keyword evidence="4" id="KW-0597">Phosphoprotein</keyword>
<feature type="domain" description="Nicotinate phosphoribosyltransferase N-terminal" evidence="10">
    <location>
        <begin position="11"/>
        <end position="134"/>
    </location>
</feature>
<evidence type="ECO:0000256" key="4">
    <source>
        <dbReference type="ARBA" id="ARBA00022553"/>
    </source>
</evidence>
<dbReference type="NCBIfam" id="NF003704">
    <property type="entry name" value="PRK05321.1"/>
    <property type="match status" value="1"/>
</dbReference>
<comment type="catalytic activity">
    <reaction evidence="7 8">
        <text>5-phospho-alpha-D-ribose 1-diphosphate + nicotinate + ATP + H2O = nicotinate beta-D-ribonucleotide + ADP + phosphate + diphosphate</text>
        <dbReference type="Rhea" id="RHEA:36163"/>
        <dbReference type="ChEBI" id="CHEBI:15377"/>
        <dbReference type="ChEBI" id="CHEBI:30616"/>
        <dbReference type="ChEBI" id="CHEBI:32544"/>
        <dbReference type="ChEBI" id="CHEBI:33019"/>
        <dbReference type="ChEBI" id="CHEBI:43474"/>
        <dbReference type="ChEBI" id="CHEBI:57502"/>
        <dbReference type="ChEBI" id="CHEBI:58017"/>
        <dbReference type="ChEBI" id="CHEBI:456216"/>
        <dbReference type="EC" id="6.3.4.21"/>
    </reaction>
</comment>
<evidence type="ECO:0000256" key="8">
    <source>
        <dbReference type="RuleBase" id="RU003838"/>
    </source>
</evidence>
<dbReference type="Pfam" id="PF04095">
    <property type="entry name" value="NAPRTase"/>
    <property type="match status" value="1"/>
</dbReference>
<dbReference type="InterPro" id="IPR036068">
    <property type="entry name" value="Nicotinate_pribotase-like_C"/>
</dbReference>
<dbReference type="PANTHER" id="PTHR11098:SF1">
    <property type="entry name" value="NICOTINATE PHOSPHORIBOSYLTRANSFERASE"/>
    <property type="match status" value="1"/>
</dbReference>
<dbReference type="GO" id="GO:0034355">
    <property type="term" value="P:NAD+ biosynthetic process via the salvage pathway"/>
    <property type="evidence" value="ECO:0007669"/>
    <property type="project" value="TreeGrafter"/>
</dbReference>
<dbReference type="GO" id="GO:0019358">
    <property type="term" value="P:nicotinate nucleotide salvage"/>
    <property type="evidence" value="ECO:0007669"/>
    <property type="project" value="EnsemblFungi"/>
</dbReference>
<dbReference type="Gene3D" id="3.20.140.10">
    <property type="entry name" value="nicotinate phosphoribosyltransferase"/>
    <property type="match status" value="1"/>
</dbReference>
<organism evidence="11 12">
    <name type="scientific">Tortispora caseinolytica NRRL Y-17796</name>
    <dbReference type="NCBI Taxonomy" id="767744"/>
    <lineage>
        <taxon>Eukaryota</taxon>
        <taxon>Fungi</taxon>
        <taxon>Dikarya</taxon>
        <taxon>Ascomycota</taxon>
        <taxon>Saccharomycotina</taxon>
        <taxon>Trigonopsidomycetes</taxon>
        <taxon>Trigonopsidales</taxon>
        <taxon>Trigonopsidaceae</taxon>
        <taxon>Tortispora</taxon>
    </lineage>
</organism>
<keyword evidence="6 8" id="KW-0662">Pyridine nucleotide biosynthesis</keyword>
<protein>
    <recommendedName>
        <fullName evidence="3 8">Nicotinate phosphoribosyltransferase</fullName>
        <ecNumber evidence="3 8">6.3.4.21</ecNumber>
    </recommendedName>
</protein>
<dbReference type="Proteomes" id="UP000095023">
    <property type="component" value="Unassembled WGS sequence"/>
</dbReference>
<dbReference type="EC" id="6.3.4.21" evidence="3 8"/>
<dbReference type="OrthoDB" id="193380at2759"/>
<evidence type="ECO:0000259" key="9">
    <source>
        <dbReference type="Pfam" id="PF04095"/>
    </source>
</evidence>
<accession>A0A1E4TFR2</accession>
<reference evidence="12" key="1">
    <citation type="submission" date="2016-02" db="EMBL/GenBank/DDBJ databases">
        <title>Comparative genomics of biotechnologically important yeasts.</title>
        <authorList>
            <consortium name="DOE Joint Genome Institute"/>
            <person name="Riley R."/>
            <person name="Haridas S."/>
            <person name="Wolfe K.H."/>
            <person name="Lopes M.R."/>
            <person name="Hittinger C.T."/>
            <person name="Goker M."/>
            <person name="Salamov A."/>
            <person name="Wisecaver J."/>
            <person name="Long T.M."/>
            <person name="Aerts A.L."/>
            <person name="Barry K."/>
            <person name="Choi C."/>
            <person name="Clum A."/>
            <person name="Coughlan A.Y."/>
            <person name="Deshpande S."/>
            <person name="Douglass A.P."/>
            <person name="Hanson S.J."/>
            <person name="Klenk H.-P."/>
            <person name="Labutti K."/>
            <person name="Lapidus A."/>
            <person name="Lindquist E."/>
            <person name="Lipzen A."/>
            <person name="Meier-Kolthoff J.P."/>
            <person name="Ohm R.A."/>
            <person name="Otillar R.P."/>
            <person name="Pangilinan J."/>
            <person name="Peng Y."/>
            <person name="Rokas A."/>
            <person name="Rosa C.A."/>
            <person name="Scheuner C."/>
            <person name="Sibirny A.A."/>
            <person name="Slot J.C."/>
            <person name="Stielow J.B."/>
            <person name="Sun H."/>
            <person name="Kurtzman C.P."/>
            <person name="Blackwell M."/>
            <person name="Jeffries T.W."/>
            <person name="Grigoriev I.V."/>
        </authorList>
    </citation>
    <scope>NUCLEOTIDE SEQUENCE [LARGE SCALE GENOMIC DNA]</scope>
    <source>
        <strain evidence="12">NRRL Y-17796</strain>
    </source>
</reference>
<dbReference type="InterPro" id="IPR041525">
    <property type="entry name" value="N/Namide_PRibTrfase"/>
</dbReference>
<dbReference type="HAMAP" id="MF_00570">
    <property type="entry name" value="NAPRTase"/>
    <property type="match status" value="1"/>
</dbReference>
<evidence type="ECO:0000256" key="5">
    <source>
        <dbReference type="ARBA" id="ARBA00022598"/>
    </source>
</evidence>
<dbReference type="SUPFAM" id="SSF54675">
    <property type="entry name" value="Nicotinate/Quinolinate PRTase N-terminal domain-like"/>
    <property type="match status" value="1"/>
</dbReference>
<dbReference type="InterPro" id="IPR007229">
    <property type="entry name" value="Nic_PRibTrfase-Fam"/>
</dbReference>
<dbReference type="GO" id="GO:0000781">
    <property type="term" value="C:chromosome, telomeric region"/>
    <property type="evidence" value="ECO:0007669"/>
    <property type="project" value="GOC"/>
</dbReference>
<evidence type="ECO:0000256" key="2">
    <source>
        <dbReference type="ARBA" id="ARBA00010897"/>
    </source>
</evidence>
<evidence type="ECO:0000259" key="10">
    <source>
        <dbReference type="Pfam" id="PF17767"/>
    </source>
</evidence>
<keyword evidence="12" id="KW-1185">Reference proteome</keyword>
<gene>
    <name evidence="11" type="ORF">CANCADRAFT_108275</name>
</gene>
<dbReference type="SUPFAM" id="SSF51690">
    <property type="entry name" value="Nicotinate/Quinolinate PRTase C-terminal domain-like"/>
    <property type="match status" value="1"/>
</dbReference>
<evidence type="ECO:0000313" key="11">
    <source>
        <dbReference type="EMBL" id="ODV90604.1"/>
    </source>
</evidence>
<evidence type="ECO:0000256" key="6">
    <source>
        <dbReference type="ARBA" id="ARBA00022642"/>
    </source>
</evidence>
<dbReference type="GO" id="GO:0005829">
    <property type="term" value="C:cytosol"/>
    <property type="evidence" value="ECO:0007669"/>
    <property type="project" value="TreeGrafter"/>
</dbReference>
<name>A0A1E4TFR2_9ASCO</name>
<evidence type="ECO:0000256" key="7">
    <source>
        <dbReference type="ARBA" id="ARBA00048668"/>
    </source>
</evidence>
<comment type="function">
    <text evidence="8">Catalyzes the synthesis of beta-nicotinate D-ribonucleotide from nicotinate and 5-phospho-D-ribose 1-phosphate at the expense of ATP.</text>
</comment>
<dbReference type="GO" id="GO:0000183">
    <property type="term" value="P:rDNA heterochromatin formation"/>
    <property type="evidence" value="ECO:0007669"/>
    <property type="project" value="EnsemblFungi"/>
</dbReference>
<dbReference type="GO" id="GO:0005634">
    <property type="term" value="C:nucleus"/>
    <property type="evidence" value="ECO:0007669"/>
    <property type="project" value="EnsemblFungi"/>
</dbReference>
<comment type="PTM">
    <text evidence="8">Transiently phosphorylated on a His residue during the reaction cycle. Phosphorylation strongly increases the affinity for substrates and increases the rate of nicotinate D-ribonucleotide production. Dephosphorylation regenerates the low-affinity form of the enzyme, leading to product release.</text>
</comment>
<evidence type="ECO:0000256" key="3">
    <source>
        <dbReference type="ARBA" id="ARBA00013236"/>
    </source>
</evidence>
<sequence>MINQPEIRSFLDTDLYKFTMQAAVNRFYPDAVASYEFTNRTIQNTFTRPAVDWIQEQVNSLAELRFSKDEIAYLREAVPQLPDDYYTLLNEFKLDPNNELTIEFDESSGHLNIYIQGLWKVTILYEIPVLALISAAYFKFVDTNWTSDGQFDRAKSKGLKLLHGKCHFADFGTRRRRSFEIQDTVIQGLIAAQRDYVAELKLKPDTPPSEKGILTGTSNVHFARKYGLKPIGTVAHEWTMGIAAITGDYVNANKLALEQWLQMYGSKYAGVALTDTFGTKSFLKCFLPPLSDMYAGVRHDSGDPIEYTKLISEYYRKLGYSPGSKAIVYSDSLNEEKCIKYREAALSHGLVPSFGIGTHFTNDFTDSKPLNIVIKISAINGKPAIKLSDHPDKHSGDLDTVCKVKEILGYTEQSWAEGDETQRW</sequence>